<protein>
    <recommendedName>
        <fullName evidence="3">Tetratricopeptide repeat protein</fullName>
    </recommendedName>
</protein>
<organism evidence="1 2">
    <name type="scientific">Candidatus Ornithospirochaeta stercoravium</name>
    <dbReference type="NCBI Taxonomy" id="2840897"/>
    <lineage>
        <taxon>Bacteria</taxon>
        <taxon>Pseudomonadati</taxon>
        <taxon>Spirochaetota</taxon>
        <taxon>Spirochaetia</taxon>
        <taxon>Spirochaetales</taxon>
        <taxon>Spirochaetaceae</taxon>
        <taxon>Spirochaetaceae incertae sedis</taxon>
        <taxon>Candidatus Ornithospirochaeta</taxon>
    </lineage>
</organism>
<accession>A0A9D9I9M1</accession>
<dbReference type="EMBL" id="JADIMF010000033">
    <property type="protein sequence ID" value="MBO8468578.1"/>
    <property type="molecule type" value="Genomic_DNA"/>
</dbReference>
<evidence type="ECO:0008006" key="3">
    <source>
        <dbReference type="Google" id="ProtNLM"/>
    </source>
</evidence>
<dbReference type="AlphaFoldDB" id="A0A9D9I9M1"/>
<reference evidence="1" key="1">
    <citation type="submission" date="2020-10" db="EMBL/GenBank/DDBJ databases">
        <authorList>
            <person name="Gilroy R."/>
        </authorList>
    </citation>
    <scope>NUCLEOTIDE SEQUENCE</scope>
    <source>
        <strain evidence="1">14700</strain>
    </source>
</reference>
<proteinExistence type="predicted"/>
<name>A0A9D9I9M1_9SPIO</name>
<dbReference type="PROSITE" id="PS51257">
    <property type="entry name" value="PROKAR_LIPOPROTEIN"/>
    <property type="match status" value="1"/>
</dbReference>
<evidence type="ECO:0000313" key="1">
    <source>
        <dbReference type="EMBL" id="MBO8468578.1"/>
    </source>
</evidence>
<comment type="caution">
    <text evidence="1">The sequence shown here is derived from an EMBL/GenBank/DDBJ whole genome shotgun (WGS) entry which is preliminary data.</text>
</comment>
<gene>
    <name evidence="1" type="ORF">IAA72_02185</name>
</gene>
<dbReference type="Gene3D" id="3.40.50.10610">
    <property type="entry name" value="ABC-type transport auxiliary lipoprotein component"/>
    <property type="match status" value="1"/>
</dbReference>
<reference evidence="1" key="2">
    <citation type="journal article" date="2021" name="PeerJ">
        <title>Extensive microbial diversity within the chicken gut microbiome revealed by metagenomics and culture.</title>
        <authorList>
            <person name="Gilroy R."/>
            <person name="Ravi A."/>
            <person name="Getino M."/>
            <person name="Pursley I."/>
            <person name="Horton D.L."/>
            <person name="Alikhan N.F."/>
            <person name="Baker D."/>
            <person name="Gharbi K."/>
            <person name="Hall N."/>
            <person name="Watson M."/>
            <person name="Adriaenssens E.M."/>
            <person name="Foster-Nyarko E."/>
            <person name="Jarju S."/>
            <person name="Secka A."/>
            <person name="Antonio M."/>
            <person name="Oren A."/>
            <person name="Chaudhuri R.R."/>
            <person name="La Ragione R."/>
            <person name="Hildebrand F."/>
            <person name="Pallen M.J."/>
        </authorList>
    </citation>
    <scope>NUCLEOTIDE SEQUENCE</scope>
    <source>
        <strain evidence="1">14700</strain>
    </source>
</reference>
<dbReference type="Proteomes" id="UP000810292">
    <property type="component" value="Unassembled WGS sequence"/>
</dbReference>
<evidence type="ECO:0000313" key="2">
    <source>
        <dbReference type="Proteomes" id="UP000810292"/>
    </source>
</evidence>
<sequence length="369" mass="42208">MRRLLSSVILLVLLFAVSCSTTVSIPYIQPSVIDMGGYRNLAVASAVPYRGFVPYTGWIPGRDIYASRFHIRTGYSYSVVSGVAEYATEELYSTLLNSGFFNLLSPSRTDAILNRGSYGYDISEEFRALGYDAVLIPRIDNMSVDEYIYSEPYEEWWTDSEGRRHRSIEYEYYYRQTASITYTLTLIDTETGSIVTRRTFTDSRYRENSFDPIWSRLDDPGYLFRRMLSSFNEGILRQFVPRTRVYDVTLMNNKPKNESAEIAYKYAKDGNTASALAVFQDVWESSQHLPSGYNAALFIASQGKYDEALDLLLEIQNLYSDEKVRSLYRDIMTIRSRNEEGVGQITGSSSAVDAKEHNDNDVYFAVLNH</sequence>